<sequence>MKPFEKLMIVDGYETSRMQTMDEMNKVFLRMISDIKKLERSKKLTIKHDEMLKRSVEWLKNHQHPDGYWGYESVADTGLVFLALITYGIRDEIWSIKGKYEGGLLKASKWLKDVLNVDNWENNLWDTSICFQALYRYEIRDDWIFRVLEWIKRTCEERAEKLPLHHLAQAIQALLDAGLEEDARKVCEIIIYRMMSHMLDKDNYMDPYIVGQVLDALVRAGYTPGTEVISVCESNLRNFLKGARNKGISEATFQDVMMAFTGLASLLGGNDDELMNSILAEVFKSPERYKKDGFWYHDAKKTAFALIGISKLKEVRKIDEFPYRIYKVITNYQKELEELLTNLKEEYETRLKTLKQGYLWISISFLSIIISLLLVLVLTINNPVSQLIIGGILFPVFLSSATKTYLLFKGK</sequence>
<evidence type="ECO:0000256" key="2">
    <source>
        <dbReference type="SAM" id="Phobius"/>
    </source>
</evidence>
<dbReference type="Proteomes" id="UP000002613">
    <property type="component" value="Chromosome"/>
</dbReference>
<dbReference type="HOGENOM" id="CLU_668360_0_0_2"/>
<organism evidence="3 4">
    <name type="scientific">Ferroglobus placidus (strain DSM 10642 / AEDII12DO)</name>
    <dbReference type="NCBI Taxonomy" id="589924"/>
    <lineage>
        <taxon>Archaea</taxon>
        <taxon>Methanobacteriati</taxon>
        <taxon>Methanobacteriota</taxon>
        <taxon>Archaeoglobi</taxon>
        <taxon>Archaeoglobales</taxon>
        <taxon>Archaeoglobaceae</taxon>
        <taxon>Ferroglobus</taxon>
    </lineage>
</organism>
<feature type="transmembrane region" description="Helical" evidence="2">
    <location>
        <begin position="386"/>
        <end position="408"/>
    </location>
</feature>
<keyword evidence="4" id="KW-1185">Reference proteome</keyword>
<name>D3S2W5_FERPA</name>
<dbReference type="AlphaFoldDB" id="D3S2W5"/>
<proteinExistence type="predicted"/>
<dbReference type="EMBL" id="CP001899">
    <property type="protein sequence ID" value="ADC64598.1"/>
    <property type="molecule type" value="Genomic_DNA"/>
</dbReference>
<dbReference type="GeneID" id="8777920"/>
<keyword evidence="2" id="KW-0812">Transmembrane</keyword>
<keyword evidence="2" id="KW-0472">Membrane</keyword>
<dbReference type="Gene3D" id="1.50.10.20">
    <property type="match status" value="1"/>
</dbReference>
<keyword evidence="1" id="KW-0175">Coiled coil</keyword>
<keyword evidence="2" id="KW-1133">Transmembrane helix</keyword>
<dbReference type="STRING" id="589924.Ferp_0422"/>
<dbReference type="RefSeq" id="WP_012964945.1">
    <property type="nucleotide sequence ID" value="NC_013849.1"/>
</dbReference>
<gene>
    <name evidence="3" type="ordered locus">Ferp_0422</name>
</gene>
<reference evidence="3 4" key="2">
    <citation type="journal article" date="2011" name="Stand. Genomic Sci.">
        <title>Complete genome sequence of Ferroglobus placidus AEDII12DO.</title>
        <authorList>
            <person name="Anderson I."/>
            <person name="Risso C."/>
            <person name="Holmes D."/>
            <person name="Lucas S."/>
            <person name="Copeland A."/>
            <person name="Lapidus A."/>
            <person name="Cheng J.F."/>
            <person name="Bruce D."/>
            <person name="Goodwin L."/>
            <person name="Pitluck S."/>
            <person name="Saunders E."/>
            <person name="Brettin T."/>
            <person name="Detter J.C."/>
            <person name="Han C."/>
            <person name="Tapia R."/>
            <person name="Larimer F."/>
            <person name="Land M."/>
            <person name="Hauser L."/>
            <person name="Woyke T."/>
            <person name="Lovley D."/>
            <person name="Kyrpides N."/>
            <person name="Ivanova N."/>
        </authorList>
    </citation>
    <scope>NUCLEOTIDE SEQUENCE [LARGE SCALE GENOMIC DNA]</scope>
    <source>
        <strain evidence="4">DSM 10642 / AEDII12DO</strain>
    </source>
</reference>
<dbReference type="eggNOG" id="arCOG03396">
    <property type="taxonomic scope" value="Archaea"/>
</dbReference>
<dbReference type="SUPFAM" id="SSF48239">
    <property type="entry name" value="Terpenoid cyclases/Protein prenyltransferases"/>
    <property type="match status" value="1"/>
</dbReference>
<evidence type="ECO:0008006" key="5">
    <source>
        <dbReference type="Google" id="ProtNLM"/>
    </source>
</evidence>
<dbReference type="PaxDb" id="589924-Ferp_0422"/>
<protein>
    <recommendedName>
        <fullName evidence="5">Squalene cyclase C-terminal domain-containing protein</fullName>
    </recommendedName>
</protein>
<feature type="transmembrane region" description="Helical" evidence="2">
    <location>
        <begin position="358"/>
        <end position="380"/>
    </location>
</feature>
<dbReference type="OrthoDB" id="381187at2157"/>
<dbReference type="KEGG" id="fpl:Ferp_0422"/>
<evidence type="ECO:0000256" key="1">
    <source>
        <dbReference type="SAM" id="Coils"/>
    </source>
</evidence>
<dbReference type="InterPro" id="IPR008930">
    <property type="entry name" value="Terpenoid_cyclase/PrenylTrfase"/>
</dbReference>
<evidence type="ECO:0000313" key="4">
    <source>
        <dbReference type="Proteomes" id="UP000002613"/>
    </source>
</evidence>
<accession>D3S2W5</accession>
<evidence type="ECO:0000313" key="3">
    <source>
        <dbReference type="EMBL" id="ADC64598.1"/>
    </source>
</evidence>
<feature type="coiled-coil region" evidence="1">
    <location>
        <begin position="326"/>
        <end position="353"/>
    </location>
</feature>
<reference evidence="4" key="1">
    <citation type="submission" date="2010-02" db="EMBL/GenBank/DDBJ databases">
        <title>Complete sequence of Ferroglobus placidus DSM 10642.</title>
        <authorList>
            <consortium name="US DOE Joint Genome Institute"/>
            <person name="Lucas S."/>
            <person name="Copeland A."/>
            <person name="Lapidus A."/>
            <person name="Cheng J.-F."/>
            <person name="Bruce D."/>
            <person name="Goodwin L."/>
            <person name="Pitluck S."/>
            <person name="Saunders E."/>
            <person name="Brettin T."/>
            <person name="Detter J.C."/>
            <person name="Han C."/>
            <person name="Tapia R."/>
            <person name="Larimer F."/>
            <person name="Land M."/>
            <person name="Hauser L."/>
            <person name="Kyrpides N."/>
            <person name="Ivanova N."/>
            <person name="Holmes D."/>
            <person name="Lovley D."/>
            <person name="Kyrpides N."/>
            <person name="Anderson I.J."/>
            <person name="Woyke T."/>
        </authorList>
    </citation>
    <scope>NUCLEOTIDE SEQUENCE [LARGE SCALE GENOMIC DNA]</scope>
    <source>
        <strain evidence="4">DSM 10642 / AEDII12DO</strain>
    </source>
</reference>